<organism evidence="2">
    <name type="scientific">Fopius arisanus</name>
    <dbReference type="NCBI Taxonomy" id="64838"/>
    <lineage>
        <taxon>Eukaryota</taxon>
        <taxon>Metazoa</taxon>
        <taxon>Ecdysozoa</taxon>
        <taxon>Arthropoda</taxon>
        <taxon>Hexapoda</taxon>
        <taxon>Insecta</taxon>
        <taxon>Pterygota</taxon>
        <taxon>Neoptera</taxon>
        <taxon>Endopterygota</taxon>
        <taxon>Hymenoptera</taxon>
        <taxon>Apocrita</taxon>
        <taxon>Ichneumonoidea</taxon>
        <taxon>Braconidae</taxon>
        <taxon>Opiinae</taxon>
        <taxon>Fopius</taxon>
    </lineage>
</organism>
<evidence type="ECO:0000313" key="2">
    <source>
        <dbReference type="EMBL" id="JAG78787.1"/>
    </source>
</evidence>
<keyword evidence="1" id="KW-1133">Transmembrane helix</keyword>
<sequence length="197" mass="22460">VDFMTMVITLVVCVFLGLELGILIGILANLVALLYFSARPDILIAVEQEIEGRPVVYVTPEEAVTFPAAENLRANIMRLSVESIGNVILDCKNLKRIDVTVAKVSFQREKSSHICFLPIVFMSLLTPPSLYRSSNGQVHSIYYRLLPQTVNSIHYEIPSILFLTFYQLFPRHYYFLVPLKNLIINEFSLFSIIFINK</sequence>
<evidence type="ECO:0000256" key="1">
    <source>
        <dbReference type="SAM" id="Phobius"/>
    </source>
</evidence>
<name>A0A0C9RL88_9HYME</name>
<protein>
    <submittedName>
        <fullName evidence="2">SLC26A11_4 protein</fullName>
    </submittedName>
</protein>
<feature type="transmembrane region" description="Helical" evidence="1">
    <location>
        <begin position="6"/>
        <end position="36"/>
    </location>
</feature>
<reference evidence="2" key="1">
    <citation type="submission" date="2015-01" db="EMBL/GenBank/DDBJ databases">
        <title>Transcriptome Assembly of Fopius arisanus.</title>
        <authorList>
            <person name="Geib S."/>
        </authorList>
    </citation>
    <scope>NUCLEOTIDE SEQUENCE</scope>
</reference>
<keyword evidence="1" id="KW-0472">Membrane</keyword>
<proteinExistence type="predicted"/>
<dbReference type="AlphaFoldDB" id="A0A0C9RL88"/>
<feature type="non-terminal residue" evidence="2">
    <location>
        <position position="1"/>
    </location>
</feature>
<keyword evidence="1" id="KW-0812">Transmembrane</keyword>
<dbReference type="EMBL" id="GBYB01009020">
    <property type="protein sequence ID" value="JAG78787.1"/>
    <property type="molecule type" value="Transcribed_RNA"/>
</dbReference>
<accession>A0A0C9RL88</accession>
<gene>
    <name evidence="2" type="primary">SLC26A11_4</name>
    <name evidence="2" type="ORF">g.55493</name>
</gene>